<reference evidence="2" key="1">
    <citation type="submission" date="2017-09" db="EMBL/GenBank/DDBJ databases">
        <title>Depth-based differentiation of microbial function through sediment-hosted aquifers and enrichment of novel symbionts in the deep terrestrial subsurface.</title>
        <authorList>
            <person name="Probst A.J."/>
            <person name="Ladd B."/>
            <person name="Jarett J.K."/>
            <person name="Geller-Mcgrath D.E."/>
            <person name="Sieber C.M.K."/>
            <person name="Emerson J.B."/>
            <person name="Anantharaman K."/>
            <person name="Thomas B.C."/>
            <person name="Malmstrom R."/>
            <person name="Stieglmeier M."/>
            <person name="Klingl A."/>
            <person name="Woyke T."/>
            <person name="Ryan C.M."/>
            <person name="Banfield J.F."/>
        </authorList>
    </citation>
    <scope>NUCLEOTIDE SEQUENCE [LARGE SCALE GENOMIC DNA]</scope>
</reference>
<proteinExistence type="predicted"/>
<dbReference type="Proteomes" id="UP000229026">
    <property type="component" value="Unassembled WGS sequence"/>
</dbReference>
<name>A0A2M7YI67_9BACT</name>
<protein>
    <submittedName>
        <fullName evidence="1">Uncharacterized protein</fullName>
    </submittedName>
</protein>
<organism evidence="1 2">
    <name type="scientific">Candidatus Portnoybacteria bacterium CG_4_9_14_3_um_filter_44_9</name>
    <dbReference type="NCBI Taxonomy" id="1974806"/>
    <lineage>
        <taxon>Bacteria</taxon>
        <taxon>Candidatus Portnoyibacteriota</taxon>
    </lineage>
</organism>
<evidence type="ECO:0000313" key="1">
    <source>
        <dbReference type="EMBL" id="PJA62665.1"/>
    </source>
</evidence>
<dbReference type="AlphaFoldDB" id="A0A2M7YI67"/>
<evidence type="ECO:0000313" key="2">
    <source>
        <dbReference type="Proteomes" id="UP000229026"/>
    </source>
</evidence>
<comment type="caution">
    <text evidence="1">The sequence shown here is derived from an EMBL/GenBank/DDBJ whole genome shotgun (WGS) entry which is preliminary data.</text>
</comment>
<feature type="non-terminal residue" evidence="1">
    <location>
        <position position="1"/>
    </location>
</feature>
<gene>
    <name evidence="1" type="ORF">CO161_05245</name>
</gene>
<dbReference type="EMBL" id="PFWH01000182">
    <property type="protein sequence ID" value="PJA62665.1"/>
    <property type="molecule type" value="Genomic_DNA"/>
</dbReference>
<sequence length="163" mass="18808">EEQVLTREEISRVHEKKIPCTRGGSEEILQMGPIFNNFIVAMDSQSAMPTDQELAILASYQEFVVKKWYFDPDPERILAAPFPAIEGYNTVIFLKGNEHRPNGPEGWCFRRMTWVTGPTFAPTFATSLPQPAPWTLVQVIDCVEYLGKKYWEEWKKEHPDIFA</sequence>
<accession>A0A2M7YI67</accession>